<dbReference type="AlphaFoldDB" id="A0A554SP22"/>
<dbReference type="RefSeq" id="WP_143911044.1">
    <property type="nucleotide sequence ID" value="NZ_VLNT01000001.1"/>
</dbReference>
<accession>A0A554SP22</accession>
<evidence type="ECO:0000313" key="1">
    <source>
        <dbReference type="EMBL" id="TSD68097.1"/>
    </source>
</evidence>
<gene>
    <name evidence="1" type="ORF">FNM00_00435</name>
</gene>
<dbReference type="EMBL" id="VLNT01000001">
    <property type="protein sequence ID" value="TSD68097.1"/>
    <property type="molecule type" value="Genomic_DNA"/>
</dbReference>
<comment type="caution">
    <text evidence="1">The sequence shown here is derived from an EMBL/GenBank/DDBJ whole genome shotgun (WGS) entry which is preliminary data.</text>
</comment>
<organism evidence="1 2">
    <name type="scientific">Aeromicrobium piscarium</name>
    <dbReference type="NCBI Taxonomy" id="2590901"/>
    <lineage>
        <taxon>Bacteria</taxon>
        <taxon>Bacillati</taxon>
        <taxon>Actinomycetota</taxon>
        <taxon>Actinomycetes</taxon>
        <taxon>Propionibacteriales</taxon>
        <taxon>Nocardioidaceae</taxon>
        <taxon>Aeromicrobium</taxon>
    </lineage>
</organism>
<reference evidence="1 2" key="1">
    <citation type="submission" date="2019-07" db="EMBL/GenBank/DDBJ databases">
        <authorList>
            <person name="Zhao L.H."/>
        </authorList>
    </citation>
    <scope>NUCLEOTIDE SEQUENCE [LARGE SCALE GENOMIC DNA]</scope>
    <source>
        <strain evidence="1 2">Co35</strain>
    </source>
</reference>
<evidence type="ECO:0000313" key="2">
    <source>
        <dbReference type="Proteomes" id="UP000316988"/>
    </source>
</evidence>
<name>A0A554SP22_9ACTN</name>
<protein>
    <submittedName>
        <fullName evidence="1">Uncharacterized protein</fullName>
    </submittedName>
</protein>
<keyword evidence="2" id="KW-1185">Reference proteome</keyword>
<proteinExistence type="predicted"/>
<sequence>MEATTEHLEDLKKRRGGHAFNACKSLLEGREIDALSHARYAVETDDQIEELVSAMRAEMSFGEDRP</sequence>
<dbReference type="Proteomes" id="UP000316988">
    <property type="component" value="Unassembled WGS sequence"/>
</dbReference>